<dbReference type="AlphaFoldDB" id="A0A7Y4JSI1"/>
<feature type="domain" description="Oxidoreductase molybdopterin-binding" evidence="7">
    <location>
        <begin position="330"/>
        <end position="465"/>
    </location>
</feature>
<dbReference type="EMBL" id="JABFJW010000102">
    <property type="protein sequence ID" value="NOK10380.1"/>
    <property type="molecule type" value="Genomic_DNA"/>
</dbReference>
<evidence type="ECO:0000259" key="7">
    <source>
        <dbReference type="Pfam" id="PF00174"/>
    </source>
</evidence>
<evidence type="ECO:0000256" key="5">
    <source>
        <dbReference type="ARBA" id="ARBA00023136"/>
    </source>
</evidence>
<dbReference type="InterPro" id="IPR000572">
    <property type="entry name" value="OxRdtase_Mopterin-bd_dom"/>
</dbReference>
<keyword evidence="2" id="KW-1003">Cell membrane</keyword>
<dbReference type="Pfam" id="PF01292">
    <property type="entry name" value="Ni_hydr_CYTB"/>
    <property type="match status" value="1"/>
</dbReference>
<comment type="subcellular location">
    <subcellularLocation>
        <location evidence="1">Cell membrane</location>
        <topology evidence="1">Multi-pass membrane protein</topology>
    </subcellularLocation>
</comment>
<evidence type="ECO:0000256" key="2">
    <source>
        <dbReference type="ARBA" id="ARBA00022475"/>
    </source>
</evidence>
<dbReference type="PANTHER" id="PTHR43032:SF2">
    <property type="entry name" value="BLL0505 PROTEIN"/>
    <property type="match status" value="1"/>
</dbReference>
<name>A0A7Y4JSI1_9BACT</name>
<feature type="transmembrane region" description="Helical" evidence="6">
    <location>
        <begin position="95"/>
        <end position="115"/>
    </location>
</feature>
<proteinExistence type="predicted"/>
<dbReference type="Gene3D" id="1.20.950.20">
    <property type="entry name" value="Transmembrane di-heme cytochromes, Chain C"/>
    <property type="match status" value="1"/>
</dbReference>
<organism evidence="9 10">
    <name type="scientific">Corallococcus exercitus</name>
    <dbReference type="NCBI Taxonomy" id="2316736"/>
    <lineage>
        <taxon>Bacteria</taxon>
        <taxon>Pseudomonadati</taxon>
        <taxon>Myxococcota</taxon>
        <taxon>Myxococcia</taxon>
        <taxon>Myxococcales</taxon>
        <taxon>Cystobacterineae</taxon>
        <taxon>Myxococcaceae</taxon>
        <taxon>Corallococcus</taxon>
    </lineage>
</organism>
<dbReference type="PANTHER" id="PTHR43032">
    <property type="entry name" value="PROTEIN-METHIONINE-SULFOXIDE REDUCTASE"/>
    <property type="match status" value="1"/>
</dbReference>
<dbReference type="GO" id="GO:0022904">
    <property type="term" value="P:respiratory electron transport chain"/>
    <property type="evidence" value="ECO:0007669"/>
    <property type="project" value="InterPro"/>
</dbReference>
<evidence type="ECO:0000313" key="10">
    <source>
        <dbReference type="Proteomes" id="UP000528460"/>
    </source>
</evidence>
<feature type="domain" description="Cytochrome b561 bacterial/Ni-hydrogenase" evidence="8">
    <location>
        <begin position="16"/>
        <end position="229"/>
    </location>
</feature>
<feature type="transmembrane region" description="Helical" evidence="6">
    <location>
        <begin position="244"/>
        <end position="268"/>
    </location>
</feature>
<evidence type="ECO:0000256" key="4">
    <source>
        <dbReference type="ARBA" id="ARBA00022989"/>
    </source>
</evidence>
<feature type="transmembrane region" description="Helical" evidence="6">
    <location>
        <begin position="161"/>
        <end position="184"/>
    </location>
</feature>
<reference evidence="9 10" key="1">
    <citation type="submission" date="2020-05" db="EMBL/GenBank/DDBJ databases">
        <authorList>
            <person name="Whitworth D."/>
        </authorList>
    </citation>
    <scope>NUCLEOTIDE SEQUENCE [LARGE SCALE GENOMIC DNA]</scope>
    <source>
        <strain evidence="9 10">CA046A</strain>
    </source>
</reference>
<dbReference type="InterPro" id="IPR036374">
    <property type="entry name" value="OxRdtase_Mopterin-bd_sf"/>
</dbReference>
<dbReference type="SUPFAM" id="SSF56524">
    <property type="entry name" value="Oxidoreductase molybdopterin-binding domain"/>
    <property type="match status" value="1"/>
</dbReference>
<feature type="transmembrane region" description="Helical" evidence="6">
    <location>
        <begin position="205"/>
        <end position="224"/>
    </location>
</feature>
<protein>
    <submittedName>
        <fullName evidence="9">Molybdopterin-dependent oxidoreductase</fullName>
    </submittedName>
</protein>
<dbReference type="InterPro" id="IPR016174">
    <property type="entry name" value="Di-haem_cyt_TM"/>
</dbReference>
<comment type="caution">
    <text evidence="9">The sequence shown here is derived from an EMBL/GenBank/DDBJ whole genome shotgun (WGS) entry which is preliminary data.</text>
</comment>
<sequence>MNPFAQAFGFLHWIGISHYLNLLLVGFMVRSGLEILSAHPKLYWRDDCRPGSEWLRLSRKKMPTDRLWTGADEETAFSSIIALPGRRNLGMGRHWHFFCAIFWILNGLLYVGLLFGTGEWRRLVPTSWGIFPEAARDAWTYLHFHAPPVGHPYNAIQQLTYASVVFVLAPLLMLTGAAMSPAVAARFPWYLRLFGGRQPARSIHFLSLVAMVTFTFVHVLLVAVEDFPRNMAWIIHGHYSSERVAVWIGVVGLGAVLVLHVGATLFSLKHRRSVQRWLGWVIEPMRRALLHHVTSRQRYTKDDISPFFRVNGYPPASPEYQRLAERGFIEWRLSVGGLVEAPLELSLADLRALPKQTQITKHHCIQGWSAVGEWAGVAVAEMLDRCRPLPSARYLVLRGFDELDGRGYYETIDLELARHPQTLLAYEMNGAPLPIPHGAPCRLRVETQLGFKMVKYLRSIELVADYHQLGDGQGGFREDTQFYGREAGI</sequence>
<evidence type="ECO:0000256" key="1">
    <source>
        <dbReference type="ARBA" id="ARBA00004651"/>
    </source>
</evidence>
<evidence type="ECO:0000256" key="6">
    <source>
        <dbReference type="SAM" id="Phobius"/>
    </source>
</evidence>
<dbReference type="Pfam" id="PF00174">
    <property type="entry name" value="Oxidored_molyb"/>
    <property type="match status" value="1"/>
</dbReference>
<dbReference type="RefSeq" id="WP_171414835.1">
    <property type="nucleotide sequence ID" value="NZ_JABFJW010000102.1"/>
</dbReference>
<gene>
    <name evidence="9" type="ORF">HNS30_15195</name>
</gene>
<accession>A0A7Y4JSI1</accession>
<dbReference type="InterPro" id="IPR011577">
    <property type="entry name" value="Cyt_b561_bac/Ni-Hgenase"/>
</dbReference>
<dbReference type="Gene3D" id="3.90.420.10">
    <property type="entry name" value="Oxidoreductase, molybdopterin-binding domain"/>
    <property type="match status" value="1"/>
</dbReference>
<evidence type="ECO:0000256" key="3">
    <source>
        <dbReference type="ARBA" id="ARBA00022692"/>
    </source>
</evidence>
<dbReference type="GO" id="GO:0005886">
    <property type="term" value="C:plasma membrane"/>
    <property type="evidence" value="ECO:0007669"/>
    <property type="project" value="UniProtKB-SubCell"/>
</dbReference>
<dbReference type="Proteomes" id="UP000528460">
    <property type="component" value="Unassembled WGS sequence"/>
</dbReference>
<dbReference type="SUPFAM" id="SSF81342">
    <property type="entry name" value="Transmembrane di-heme cytochromes"/>
    <property type="match status" value="1"/>
</dbReference>
<keyword evidence="5 6" id="KW-0472">Membrane</keyword>
<dbReference type="GO" id="GO:0009055">
    <property type="term" value="F:electron transfer activity"/>
    <property type="evidence" value="ECO:0007669"/>
    <property type="project" value="InterPro"/>
</dbReference>
<feature type="transmembrane region" description="Helical" evidence="6">
    <location>
        <begin position="6"/>
        <end position="29"/>
    </location>
</feature>
<keyword evidence="3 6" id="KW-0812">Transmembrane</keyword>
<evidence type="ECO:0000259" key="8">
    <source>
        <dbReference type="Pfam" id="PF01292"/>
    </source>
</evidence>
<keyword evidence="4 6" id="KW-1133">Transmembrane helix</keyword>
<evidence type="ECO:0000313" key="9">
    <source>
        <dbReference type="EMBL" id="NOK10380.1"/>
    </source>
</evidence>